<evidence type="ECO:0000313" key="3">
    <source>
        <dbReference type="Proteomes" id="UP000017246"/>
    </source>
</evidence>
<evidence type="ECO:0000313" key="2">
    <source>
        <dbReference type="EMBL" id="CDI97594.1"/>
    </source>
</evidence>
<accession>A0A087VZC1</accession>
<reference evidence="2" key="2">
    <citation type="submission" date="2015-11" db="EMBL/GenBank/DDBJ databases">
        <authorList>
            <person name="Zhang Y."/>
            <person name="Guo Z."/>
        </authorList>
    </citation>
    <scope>NUCLEOTIDE SEQUENCE</scope>
</reference>
<organism evidence="2 3">
    <name type="scientific">Echinococcus multilocularis</name>
    <name type="common">Fox tapeworm</name>
    <dbReference type="NCBI Taxonomy" id="6211"/>
    <lineage>
        <taxon>Eukaryota</taxon>
        <taxon>Metazoa</taxon>
        <taxon>Spiralia</taxon>
        <taxon>Lophotrochozoa</taxon>
        <taxon>Platyhelminthes</taxon>
        <taxon>Cestoda</taxon>
        <taxon>Eucestoda</taxon>
        <taxon>Cyclophyllidea</taxon>
        <taxon>Taeniidae</taxon>
        <taxon>Echinococcus</taxon>
    </lineage>
</organism>
<evidence type="ECO:0000256" key="1">
    <source>
        <dbReference type="SAM" id="MobiDB-lite"/>
    </source>
</evidence>
<dbReference type="AlphaFoldDB" id="A0A087VZC1"/>
<dbReference type="EMBL" id="LN902844">
    <property type="protein sequence ID" value="CDI97594.1"/>
    <property type="molecule type" value="Genomic_DNA"/>
</dbReference>
<name>A0A087VZC1_ECHMU</name>
<gene>
    <name evidence="2" type="ORF">EmuJ_000138100</name>
</gene>
<proteinExistence type="predicted"/>
<reference evidence="2" key="1">
    <citation type="journal article" date="2013" name="Nature">
        <title>The genomes of four tapeworm species reveal adaptations to parasitism.</title>
        <authorList>
            <person name="Tsai I.J."/>
            <person name="Zarowiecki M."/>
            <person name="Holroyd N."/>
            <person name="Garciarrubio A."/>
            <person name="Sanchez-Flores A."/>
            <person name="Brooks K.L."/>
            <person name="Tracey A."/>
            <person name="Bobes R.J."/>
            <person name="Fragoso G."/>
            <person name="Sciutto E."/>
            <person name="Aslett M."/>
            <person name="Beasley H."/>
            <person name="Bennett H.M."/>
            <person name="Cai J."/>
            <person name="Camicia F."/>
            <person name="Clark R."/>
            <person name="Cucher M."/>
            <person name="De Silva N."/>
            <person name="Day T.A."/>
            <person name="Deplazes P."/>
            <person name="Estrada K."/>
            <person name="Fernandez C."/>
            <person name="Holland P.W."/>
            <person name="Hou J."/>
            <person name="Hu S."/>
            <person name="Huckvale T."/>
            <person name="Hung S.S."/>
            <person name="Kamenetzky L."/>
            <person name="Keane J.A."/>
            <person name="Kiss F."/>
            <person name="Koziol U."/>
            <person name="Lambert O."/>
            <person name="Liu K."/>
            <person name="Luo X."/>
            <person name="Luo Y."/>
            <person name="Macchiaroli N."/>
            <person name="Nichol S."/>
            <person name="Paps J."/>
            <person name="Parkinson J."/>
            <person name="Pouchkina-Stantcheva N."/>
            <person name="Riddiford N."/>
            <person name="Rosenzvit M."/>
            <person name="Salinas G."/>
            <person name="Wasmuth J.D."/>
            <person name="Zamanian M."/>
            <person name="Zheng Y."/>
            <person name="Cai X."/>
            <person name="Soberon X."/>
            <person name="Olson P.D."/>
            <person name="Laclette J.P."/>
            <person name="Brehm K."/>
            <person name="Berriman M."/>
            <person name="Garciarrubio A."/>
            <person name="Bobes R.J."/>
            <person name="Fragoso G."/>
            <person name="Sanchez-Flores A."/>
            <person name="Estrada K."/>
            <person name="Cevallos M.A."/>
            <person name="Morett E."/>
            <person name="Gonzalez V."/>
            <person name="Portillo T."/>
            <person name="Ochoa-Leyva A."/>
            <person name="Jose M.V."/>
            <person name="Sciutto E."/>
            <person name="Landa A."/>
            <person name="Jimenez L."/>
            <person name="Valdes V."/>
            <person name="Carrero J.C."/>
            <person name="Larralde C."/>
            <person name="Morales-Montor J."/>
            <person name="Limon-Lason J."/>
            <person name="Soberon X."/>
            <person name="Laclette J.P."/>
        </authorList>
    </citation>
    <scope>NUCLEOTIDE SEQUENCE [LARGE SCALE GENOMIC DNA]</scope>
</reference>
<feature type="compositionally biased region" description="Gly residues" evidence="1">
    <location>
        <begin position="75"/>
        <end position="103"/>
    </location>
</feature>
<dbReference type="Proteomes" id="UP000017246">
    <property type="component" value="Unassembled WGS sequence"/>
</dbReference>
<protein>
    <submittedName>
        <fullName evidence="2">Uncharacterized protein</fullName>
    </submittedName>
</protein>
<keyword evidence="3" id="KW-1185">Reference proteome</keyword>
<feature type="region of interest" description="Disordered" evidence="1">
    <location>
        <begin position="51"/>
        <end position="103"/>
    </location>
</feature>
<feature type="compositionally biased region" description="Basic and acidic residues" evidence="1">
    <location>
        <begin position="61"/>
        <end position="71"/>
    </location>
</feature>
<dbReference type="OrthoDB" id="6286343at2759"/>
<sequence length="140" mass="14528">MGKADNMESERATEVALKTIQRFHQIGHHSTVCEAPPETAKRKFAFFSATAGENGASSDGTLDRNNVKSDSVDNGGVGDGVGDGSTGSGGGGVGIGSGDSGNGSGRSLFIFSERNLLRKAAKTLIDWGYPFTMTASLTYF</sequence>